<feature type="non-terminal residue" evidence="8">
    <location>
        <position position="1"/>
    </location>
</feature>
<evidence type="ECO:0000256" key="2">
    <source>
        <dbReference type="ARBA" id="ARBA00006213"/>
    </source>
</evidence>
<dbReference type="InterPro" id="IPR037185">
    <property type="entry name" value="EmrE-like"/>
</dbReference>
<comment type="subcellular location">
    <subcellularLocation>
        <location evidence="1 7">Membrane</location>
        <topology evidence="1 7">Multi-pass membrane protein</topology>
    </subcellularLocation>
</comment>
<evidence type="ECO:0000256" key="3">
    <source>
        <dbReference type="ARBA" id="ARBA00022448"/>
    </source>
</evidence>
<dbReference type="EMBL" id="JBJKTR010000012">
    <property type="protein sequence ID" value="KAL3351714.1"/>
    <property type="molecule type" value="Genomic_DNA"/>
</dbReference>
<organism evidence="8 9">
    <name type="scientific">Solanum stoloniferum</name>
    <dbReference type="NCBI Taxonomy" id="62892"/>
    <lineage>
        <taxon>Eukaryota</taxon>
        <taxon>Viridiplantae</taxon>
        <taxon>Streptophyta</taxon>
        <taxon>Embryophyta</taxon>
        <taxon>Tracheophyta</taxon>
        <taxon>Spermatophyta</taxon>
        <taxon>Magnoliopsida</taxon>
        <taxon>eudicotyledons</taxon>
        <taxon>Gunneridae</taxon>
        <taxon>Pentapetalae</taxon>
        <taxon>asterids</taxon>
        <taxon>lamiids</taxon>
        <taxon>Solanales</taxon>
        <taxon>Solanaceae</taxon>
        <taxon>Solanoideae</taxon>
        <taxon>Solaneae</taxon>
        <taxon>Solanum</taxon>
    </lineage>
</organism>
<dbReference type="Pfam" id="PF16913">
    <property type="entry name" value="PUNUT"/>
    <property type="match status" value="1"/>
</dbReference>
<keyword evidence="6 7" id="KW-0472">Membrane</keyword>
<evidence type="ECO:0000313" key="8">
    <source>
        <dbReference type="EMBL" id="KAL3351714.1"/>
    </source>
</evidence>
<evidence type="ECO:0000256" key="7">
    <source>
        <dbReference type="RuleBase" id="RU368015"/>
    </source>
</evidence>
<accession>A0ABD2T659</accession>
<dbReference type="GO" id="GO:0015211">
    <property type="term" value="F:purine nucleoside transmembrane transporter activity"/>
    <property type="evidence" value="ECO:0007669"/>
    <property type="project" value="UniProtKB-UniRule"/>
</dbReference>
<comment type="caution">
    <text evidence="8">The sequence shown here is derived from an EMBL/GenBank/DDBJ whole genome shotgun (WGS) entry which is preliminary data.</text>
</comment>
<feature type="transmembrane region" description="Helical" evidence="7">
    <location>
        <begin position="234"/>
        <end position="256"/>
    </location>
</feature>
<dbReference type="PANTHER" id="PTHR31376">
    <property type="entry name" value="OS09G0467300 PROTEIN-RELATED"/>
    <property type="match status" value="1"/>
</dbReference>
<comment type="caution">
    <text evidence="7">Lacks conserved residue(s) required for the propagation of feature annotation.</text>
</comment>
<evidence type="ECO:0000256" key="4">
    <source>
        <dbReference type="ARBA" id="ARBA00022692"/>
    </source>
</evidence>
<keyword evidence="5 7" id="KW-1133">Transmembrane helix</keyword>
<dbReference type="GO" id="GO:0016020">
    <property type="term" value="C:membrane"/>
    <property type="evidence" value="ECO:0007669"/>
    <property type="project" value="UniProtKB-SubCell"/>
</dbReference>
<dbReference type="PANTHER" id="PTHR31376:SF8">
    <property type="entry name" value="PURINE PERMEASE-RELATED"/>
    <property type="match status" value="1"/>
</dbReference>
<protein>
    <recommendedName>
        <fullName evidence="7">Probable purine permease</fullName>
    </recommendedName>
</protein>
<feature type="transmembrane region" description="Helical" evidence="7">
    <location>
        <begin position="166"/>
        <end position="185"/>
    </location>
</feature>
<keyword evidence="9" id="KW-1185">Reference proteome</keyword>
<keyword evidence="3 7" id="KW-0813">Transport</keyword>
<sequence length="373" mass="41797">SLKHIHKKNMDMEIEQEGNYNKPKKLKNFMSIKTLLILIYCIFLSVGQISGVLLVRIYYLHGGKRKWLQSSLLTAGFPILILPISISYMKKKKKITINNNNIRLFVTPKLAIFSAILGILLGICSYLYTIGASYLPVSISSLLSSTSLAFTAIFAYFMVKHKFTHYSVNAVVLMMLGSIILGLHMNGDRPIGESNRQYTLGFVMTIIGAALHGFINAGVEYSHVKAGVVVTFDLVMQIQFLISMFSSLFCIVAMIINRDFQAITREAEEFGLGQRKYYMILALSAISLQSMMIGCLGMIYCSSALLFGIVNALLVPIQQIFGVIFLPESFNSDKWMALAMCLWGFSSYFYGEYKDSMTNKVTKTKHATLPDQV</sequence>
<name>A0ABD2T659_9SOLN</name>
<dbReference type="Proteomes" id="UP001627284">
    <property type="component" value="Unassembled WGS sequence"/>
</dbReference>
<gene>
    <name evidence="8" type="ORF">AABB24_020004</name>
</gene>
<evidence type="ECO:0000313" key="9">
    <source>
        <dbReference type="Proteomes" id="UP001627284"/>
    </source>
</evidence>
<evidence type="ECO:0000256" key="6">
    <source>
        <dbReference type="ARBA" id="ARBA00023136"/>
    </source>
</evidence>
<dbReference type="InterPro" id="IPR030182">
    <property type="entry name" value="PUP_plant"/>
</dbReference>
<dbReference type="AlphaFoldDB" id="A0ABD2T659"/>
<dbReference type="GO" id="GO:0005345">
    <property type="term" value="F:purine nucleobase transmembrane transporter activity"/>
    <property type="evidence" value="ECO:0007669"/>
    <property type="project" value="UniProtKB-UniRule"/>
</dbReference>
<dbReference type="SUPFAM" id="SSF103481">
    <property type="entry name" value="Multidrug resistance efflux transporter EmrE"/>
    <property type="match status" value="1"/>
</dbReference>
<reference evidence="8 9" key="1">
    <citation type="submission" date="2024-05" db="EMBL/GenBank/DDBJ databases">
        <title>De novo assembly of an allotetraploid wild potato.</title>
        <authorList>
            <person name="Hosaka A.J."/>
        </authorList>
    </citation>
    <scope>NUCLEOTIDE SEQUENCE [LARGE SCALE GENOMIC DNA]</scope>
    <source>
        <tissue evidence="8">Young leaves</tissue>
    </source>
</reference>
<feature type="transmembrane region" description="Helical" evidence="7">
    <location>
        <begin position="110"/>
        <end position="128"/>
    </location>
</feature>
<comment type="similarity">
    <text evidence="2 7">Belongs to the purine permeases (TC 2.A.7.14) family.</text>
</comment>
<feature type="transmembrane region" description="Helical" evidence="7">
    <location>
        <begin position="35"/>
        <end position="59"/>
    </location>
</feature>
<feature type="transmembrane region" description="Helical" evidence="7">
    <location>
        <begin position="335"/>
        <end position="351"/>
    </location>
</feature>
<evidence type="ECO:0000256" key="5">
    <source>
        <dbReference type="ARBA" id="ARBA00022989"/>
    </source>
</evidence>
<feature type="transmembrane region" description="Helical" evidence="7">
    <location>
        <begin position="71"/>
        <end position="89"/>
    </location>
</feature>
<dbReference type="Gene3D" id="1.10.3730.20">
    <property type="match status" value="1"/>
</dbReference>
<evidence type="ECO:0000256" key="1">
    <source>
        <dbReference type="ARBA" id="ARBA00004141"/>
    </source>
</evidence>
<proteinExistence type="inferred from homology"/>
<feature type="transmembrane region" description="Helical" evidence="7">
    <location>
        <begin position="305"/>
        <end position="326"/>
    </location>
</feature>
<feature type="transmembrane region" description="Helical" evidence="7">
    <location>
        <begin position="134"/>
        <end position="159"/>
    </location>
</feature>
<keyword evidence="4 7" id="KW-0812">Transmembrane</keyword>
<feature type="transmembrane region" description="Helical" evidence="7">
    <location>
        <begin position="277"/>
        <end position="299"/>
    </location>
</feature>